<dbReference type="Proteomes" id="UP000186216">
    <property type="component" value="Unassembled WGS sequence"/>
</dbReference>
<accession>A0AA45W5F7</accession>
<name>A0AA45W5F7_9RHOB</name>
<evidence type="ECO:0000313" key="2">
    <source>
        <dbReference type="EMBL" id="SIS93428.1"/>
    </source>
</evidence>
<dbReference type="EMBL" id="FTOU01000009">
    <property type="protein sequence ID" value="SIS93428.1"/>
    <property type="molecule type" value="Genomic_DNA"/>
</dbReference>
<proteinExistence type="predicted"/>
<sequence length="155" mass="16546">MGRRATTACGVRCNEQLRNASLASICWDFGCDMRTRDVHSLYTRRTQPLRIGPGPAAPCPSPMATGTPGAGTQKGRPMGRPCHVSVDPLVRDHSMIFDTTPAPTVRPPSRMAKRSFSSIAIGAISSTSNFRLSPGITISVPSGRLTVPVTSVVRK</sequence>
<reference evidence="2 3" key="1">
    <citation type="submission" date="2017-01" db="EMBL/GenBank/DDBJ databases">
        <authorList>
            <person name="Varghese N."/>
            <person name="Submissions S."/>
        </authorList>
    </citation>
    <scope>NUCLEOTIDE SEQUENCE [LARGE SCALE GENOMIC DNA]</scope>
    <source>
        <strain evidence="2 3">DSM 18447</strain>
    </source>
</reference>
<comment type="caution">
    <text evidence="2">The sequence shown here is derived from an EMBL/GenBank/DDBJ whole genome shotgun (WGS) entry which is preliminary data.</text>
</comment>
<evidence type="ECO:0000313" key="3">
    <source>
        <dbReference type="Proteomes" id="UP000186216"/>
    </source>
</evidence>
<protein>
    <submittedName>
        <fullName evidence="2">Uncharacterized protein</fullName>
    </submittedName>
</protein>
<gene>
    <name evidence="2" type="ORF">SAMN05421772_10985</name>
</gene>
<feature type="region of interest" description="Disordered" evidence="1">
    <location>
        <begin position="52"/>
        <end position="80"/>
    </location>
</feature>
<organism evidence="2 3">
    <name type="scientific">Paracoccus saliphilus</name>
    <dbReference type="NCBI Taxonomy" id="405559"/>
    <lineage>
        <taxon>Bacteria</taxon>
        <taxon>Pseudomonadati</taxon>
        <taxon>Pseudomonadota</taxon>
        <taxon>Alphaproteobacteria</taxon>
        <taxon>Rhodobacterales</taxon>
        <taxon>Paracoccaceae</taxon>
        <taxon>Paracoccus</taxon>
    </lineage>
</organism>
<evidence type="ECO:0000256" key="1">
    <source>
        <dbReference type="SAM" id="MobiDB-lite"/>
    </source>
</evidence>
<dbReference type="AlphaFoldDB" id="A0AA45W5F7"/>